<evidence type="ECO:0000256" key="2">
    <source>
        <dbReference type="SAM" id="Coils"/>
    </source>
</evidence>
<dbReference type="Pfam" id="PF25954">
    <property type="entry name" value="Beta-barrel_RND_2"/>
    <property type="match status" value="1"/>
</dbReference>
<keyword evidence="3" id="KW-0812">Transmembrane</keyword>
<dbReference type="Gene3D" id="2.40.50.100">
    <property type="match status" value="1"/>
</dbReference>
<proteinExistence type="inferred from homology"/>
<feature type="transmembrane region" description="Helical" evidence="3">
    <location>
        <begin position="21"/>
        <end position="42"/>
    </location>
</feature>
<feature type="domain" description="Multidrug resistance protein MdtA-like barrel-sandwich hybrid" evidence="4">
    <location>
        <begin position="89"/>
        <end position="212"/>
    </location>
</feature>
<dbReference type="AlphaFoldDB" id="A0A2R8A887"/>
<comment type="similarity">
    <text evidence="1">Belongs to the membrane fusion protein (MFP) (TC 8.A.1) family.</text>
</comment>
<name>A0A2R8A887_9RHOB</name>
<dbReference type="GO" id="GO:1990281">
    <property type="term" value="C:efflux pump complex"/>
    <property type="evidence" value="ECO:0007669"/>
    <property type="project" value="TreeGrafter"/>
</dbReference>
<dbReference type="Gene3D" id="2.40.30.170">
    <property type="match status" value="1"/>
</dbReference>
<evidence type="ECO:0000313" key="6">
    <source>
        <dbReference type="EMBL" id="SPF28250.1"/>
    </source>
</evidence>
<evidence type="ECO:0000259" key="5">
    <source>
        <dbReference type="Pfam" id="PF25954"/>
    </source>
</evidence>
<evidence type="ECO:0000259" key="4">
    <source>
        <dbReference type="Pfam" id="PF25917"/>
    </source>
</evidence>
<dbReference type="RefSeq" id="WP_108780972.1">
    <property type="nucleotide sequence ID" value="NZ_OMKW01000001.1"/>
</dbReference>
<dbReference type="EMBL" id="OMKW01000001">
    <property type="protein sequence ID" value="SPF28250.1"/>
    <property type="molecule type" value="Genomic_DNA"/>
</dbReference>
<dbReference type="Gene3D" id="1.10.287.470">
    <property type="entry name" value="Helix hairpin bin"/>
    <property type="match status" value="1"/>
</dbReference>
<gene>
    <name evidence="6" type="primary">ttgG</name>
    <name evidence="6" type="ORF">POI8812_00548</name>
</gene>
<keyword evidence="3" id="KW-0472">Membrane</keyword>
<keyword evidence="7" id="KW-1185">Reference proteome</keyword>
<dbReference type="GO" id="GO:0015562">
    <property type="term" value="F:efflux transmembrane transporter activity"/>
    <property type="evidence" value="ECO:0007669"/>
    <property type="project" value="TreeGrafter"/>
</dbReference>
<feature type="coiled-coil region" evidence="2">
    <location>
        <begin position="126"/>
        <end position="184"/>
    </location>
</feature>
<dbReference type="Gene3D" id="2.40.420.20">
    <property type="match status" value="1"/>
</dbReference>
<accession>A0A2R8A887</accession>
<keyword evidence="2" id="KW-0175">Coiled coil</keyword>
<dbReference type="Proteomes" id="UP000244932">
    <property type="component" value="Unassembled WGS sequence"/>
</dbReference>
<dbReference type="Pfam" id="PF25917">
    <property type="entry name" value="BSH_RND"/>
    <property type="match status" value="1"/>
</dbReference>
<feature type="domain" description="CusB-like beta-barrel" evidence="5">
    <location>
        <begin position="220"/>
        <end position="289"/>
    </location>
</feature>
<protein>
    <submittedName>
        <fullName evidence="6">Toluene efflux pump periplasmic linker protein TtgG</fullName>
    </submittedName>
</protein>
<dbReference type="PANTHER" id="PTHR30469">
    <property type="entry name" value="MULTIDRUG RESISTANCE PROTEIN MDTA"/>
    <property type="match status" value="1"/>
</dbReference>
<dbReference type="NCBIfam" id="TIGR01730">
    <property type="entry name" value="RND_mfp"/>
    <property type="match status" value="1"/>
</dbReference>
<dbReference type="PANTHER" id="PTHR30469:SF29">
    <property type="entry name" value="BLR2860 PROTEIN"/>
    <property type="match status" value="1"/>
</dbReference>
<dbReference type="InterPro" id="IPR006143">
    <property type="entry name" value="RND_pump_MFP"/>
</dbReference>
<reference evidence="6 7" key="1">
    <citation type="submission" date="2018-03" db="EMBL/GenBank/DDBJ databases">
        <authorList>
            <person name="Keele B.F."/>
        </authorList>
    </citation>
    <scope>NUCLEOTIDE SEQUENCE [LARGE SCALE GENOMIC DNA]</scope>
    <source>
        <strain evidence="6 7">CeCT 8812</strain>
    </source>
</reference>
<dbReference type="OrthoDB" id="9806939at2"/>
<sequence>MTAPSSKEPLQFQTDRGSSAPLILAILLVVALIGWMGSGFIFPSEDVETVDEPTAPRLVTVAVMSSEASPVANVFQAEGQAEPDRDSALRAEMTGEVAEVLVAKGDRVEDGQLIARIDPADRTAALTRAQEELSRATSDLQNAETLLERGSATQDRVRQARATLAAAEAAVASAEADISDTEIRAPFAGLIDDLDIDTGEYVMAGSEVGYLVDSSPLSIAIRVPQQMRAQLQVGAMADVSFITGEQRSGTLTFVSATADPQTRTFLAEVEVANDDSAVPAGISAEVRMITGQSVAHFISPAILSLDTDGTLGIKVIEDENRVSFREIAIIRAQTDGIWVTGLDQRADIITVGQGFVSDGQIVNPSFEMEQTQ</sequence>
<dbReference type="InterPro" id="IPR058625">
    <property type="entry name" value="MdtA-like_BSH"/>
</dbReference>
<evidence type="ECO:0000256" key="1">
    <source>
        <dbReference type="ARBA" id="ARBA00009477"/>
    </source>
</evidence>
<evidence type="ECO:0000256" key="3">
    <source>
        <dbReference type="SAM" id="Phobius"/>
    </source>
</evidence>
<dbReference type="SUPFAM" id="SSF111369">
    <property type="entry name" value="HlyD-like secretion proteins"/>
    <property type="match status" value="1"/>
</dbReference>
<organism evidence="6 7">
    <name type="scientific">Pontivivens insulae</name>
    <dbReference type="NCBI Taxonomy" id="1639689"/>
    <lineage>
        <taxon>Bacteria</taxon>
        <taxon>Pseudomonadati</taxon>
        <taxon>Pseudomonadota</taxon>
        <taxon>Alphaproteobacteria</taxon>
        <taxon>Rhodobacterales</taxon>
        <taxon>Paracoccaceae</taxon>
        <taxon>Pontivivens</taxon>
    </lineage>
</organism>
<evidence type="ECO:0000313" key="7">
    <source>
        <dbReference type="Proteomes" id="UP000244932"/>
    </source>
</evidence>
<dbReference type="InterPro" id="IPR058792">
    <property type="entry name" value="Beta-barrel_RND_2"/>
</dbReference>
<keyword evidence="3" id="KW-1133">Transmembrane helix</keyword>